<organism evidence="11 12">
    <name type="scientific">[Clostridium] leptum</name>
    <dbReference type="NCBI Taxonomy" id="1535"/>
    <lineage>
        <taxon>Bacteria</taxon>
        <taxon>Bacillati</taxon>
        <taxon>Bacillota</taxon>
        <taxon>Clostridia</taxon>
        <taxon>Eubacteriales</taxon>
        <taxon>Oscillospiraceae</taxon>
        <taxon>Oscillospiraceae incertae sedis</taxon>
    </lineage>
</organism>
<dbReference type="InterPro" id="IPR011014">
    <property type="entry name" value="MscS_channel_TM-2"/>
</dbReference>
<dbReference type="InterPro" id="IPR006686">
    <property type="entry name" value="MscS_channel_CS"/>
</dbReference>
<dbReference type="InterPro" id="IPR011066">
    <property type="entry name" value="MscS_channel_C_sf"/>
</dbReference>
<dbReference type="Gene3D" id="3.30.70.100">
    <property type="match status" value="1"/>
</dbReference>
<comment type="subcellular location">
    <subcellularLocation>
        <location evidence="1">Cell membrane</location>
        <topology evidence="1">Multi-pass membrane protein</topology>
    </subcellularLocation>
</comment>
<dbReference type="SUPFAM" id="SSF82689">
    <property type="entry name" value="Mechanosensitive channel protein MscS (YggB), C-terminal domain"/>
    <property type="match status" value="1"/>
</dbReference>
<feature type="domain" description="Mechanosensitive ion channel MscS C-terminal" evidence="9">
    <location>
        <begin position="194"/>
        <end position="274"/>
    </location>
</feature>
<gene>
    <name evidence="11" type="ORF">DWY99_04755</name>
</gene>
<protein>
    <submittedName>
        <fullName evidence="11">Mechanosensitive ion channel family protein</fullName>
    </submittedName>
</protein>
<evidence type="ECO:0000256" key="5">
    <source>
        <dbReference type="ARBA" id="ARBA00022989"/>
    </source>
</evidence>
<dbReference type="PANTHER" id="PTHR30221:SF1">
    <property type="entry name" value="SMALL-CONDUCTANCE MECHANOSENSITIVE CHANNEL"/>
    <property type="match status" value="1"/>
</dbReference>
<dbReference type="InterPro" id="IPR010920">
    <property type="entry name" value="LSM_dom_sf"/>
</dbReference>
<dbReference type="InterPro" id="IPR008910">
    <property type="entry name" value="MSC_TM_helix"/>
</dbReference>
<dbReference type="InterPro" id="IPR049142">
    <property type="entry name" value="MS_channel_1st"/>
</dbReference>
<comment type="caution">
    <text evidence="11">The sequence shown here is derived from an EMBL/GenBank/DDBJ whole genome shotgun (WGS) entry which is preliminary data.</text>
</comment>
<evidence type="ECO:0000256" key="1">
    <source>
        <dbReference type="ARBA" id="ARBA00004651"/>
    </source>
</evidence>
<feature type="transmembrane region" description="Helical" evidence="7">
    <location>
        <begin position="71"/>
        <end position="93"/>
    </location>
</feature>
<dbReference type="Pfam" id="PF21082">
    <property type="entry name" value="MS_channel_3rd"/>
    <property type="match status" value="1"/>
</dbReference>
<dbReference type="Pfam" id="PF21088">
    <property type="entry name" value="MS_channel_1st"/>
    <property type="match status" value="1"/>
</dbReference>
<dbReference type="Gene3D" id="2.30.30.60">
    <property type="match status" value="1"/>
</dbReference>
<keyword evidence="5 7" id="KW-1133">Transmembrane helix</keyword>
<dbReference type="InterPro" id="IPR045275">
    <property type="entry name" value="MscS_archaea/bacteria_type"/>
</dbReference>
<dbReference type="GO" id="GO:0008381">
    <property type="term" value="F:mechanosensitive monoatomic ion channel activity"/>
    <property type="evidence" value="ECO:0007669"/>
    <property type="project" value="InterPro"/>
</dbReference>
<dbReference type="Pfam" id="PF00924">
    <property type="entry name" value="MS_channel_2nd"/>
    <property type="match status" value="1"/>
</dbReference>
<evidence type="ECO:0000256" key="3">
    <source>
        <dbReference type="ARBA" id="ARBA00022475"/>
    </source>
</evidence>
<reference evidence="11 12" key="1">
    <citation type="submission" date="2018-08" db="EMBL/GenBank/DDBJ databases">
        <title>A genome reference for cultivated species of the human gut microbiota.</title>
        <authorList>
            <person name="Zou Y."/>
            <person name="Xue W."/>
            <person name="Luo G."/>
        </authorList>
    </citation>
    <scope>NUCLEOTIDE SEQUENCE [LARGE SCALE GENOMIC DNA]</scope>
    <source>
        <strain evidence="11 12">AF28-26</strain>
    </source>
</reference>
<dbReference type="GO" id="GO:0005886">
    <property type="term" value="C:plasma membrane"/>
    <property type="evidence" value="ECO:0007669"/>
    <property type="project" value="UniProtKB-SubCell"/>
</dbReference>
<dbReference type="SUPFAM" id="SSF50182">
    <property type="entry name" value="Sm-like ribonucleoproteins"/>
    <property type="match status" value="1"/>
</dbReference>
<dbReference type="InterPro" id="IPR006685">
    <property type="entry name" value="MscS_channel_2nd"/>
</dbReference>
<dbReference type="EMBL" id="QRTC01000012">
    <property type="protein sequence ID" value="RGQ42400.1"/>
    <property type="molecule type" value="Genomic_DNA"/>
</dbReference>
<dbReference type="Proteomes" id="UP000284751">
    <property type="component" value="Unassembled WGS sequence"/>
</dbReference>
<evidence type="ECO:0000256" key="6">
    <source>
        <dbReference type="ARBA" id="ARBA00023136"/>
    </source>
</evidence>
<evidence type="ECO:0000256" key="2">
    <source>
        <dbReference type="ARBA" id="ARBA00008017"/>
    </source>
</evidence>
<keyword evidence="6 7" id="KW-0472">Membrane</keyword>
<dbReference type="PANTHER" id="PTHR30221">
    <property type="entry name" value="SMALL-CONDUCTANCE MECHANOSENSITIVE CHANNEL"/>
    <property type="match status" value="1"/>
</dbReference>
<name>A0A412AYQ4_9FIRM</name>
<dbReference type="InterPro" id="IPR049278">
    <property type="entry name" value="MS_channel_C"/>
</dbReference>
<evidence type="ECO:0000259" key="9">
    <source>
        <dbReference type="Pfam" id="PF21082"/>
    </source>
</evidence>
<sequence length="285" mass="31579">MPQFLTASSQTPEELATHFSSFWDSFLEWGKSYLPRLVAAIVILLVGWYLVKWICRSVKKAMSRGKTDAGVTSFVNSALKICLWIVLLLVVAAQLGLQINSIIAALGAAAVAIALAVKDSLSNVASGILIIITKPFKVGDYIEIEGLEGTVYKIELMFTTLITADNKNVILPNSRVSANNVVNYTAQETRRLDLNFSIGYNDDIQQAKGILQRLIDQDPRVVRREESIIGVFSQDESGVTLALKVWCNTSDYWNLHYALEEQVKLAFDQAGITIPYPQMDVHLVP</sequence>
<dbReference type="InterPro" id="IPR023408">
    <property type="entry name" value="MscS_beta-dom_sf"/>
</dbReference>
<dbReference type="SUPFAM" id="SSF82861">
    <property type="entry name" value="Mechanosensitive channel protein MscS (YggB), transmembrane region"/>
    <property type="match status" value="1"/>
</dbReference>
<comment type="similarity">
    <text evidence="2">Belongs to the MscS (TC 1.A.23) family.</text>
</comment>
<keyword evidence="3" id="KW-1003">Cell membrane</keyword>
<evidence type="ECO:0000259" key="10">
    <source>
        <dbReference type="Pfam" id="PF21088"/>
    </source>
</evidence>
<evidence type="ECO:0000313" key="11">
    <source>
        <dbReference type="EMBL" id="RGQ42400.1"/>
    </source>
</evidence>
<feature type="transmembrane region" description="Helical" evidence="7">
    <location>
        <begin position="99"/>
        <end position="117"/>
    </location>
</feature>
<evidence type="ECO:0000259" key="8">
    <source>
        <dbReference type="Pfam" id="PF00924"/>
    </source>
</evidence>
<dbReference type="PROSITE" id="PS01246">
    <property type="entry name" value="UPF0003"/>
    <property type="match status" value="1"/>
</dbReference>
<dbReference type="Pfam" id="PF05552">
    <property type="entry name" value="MS_channel_1st_1"/>
    <property type="match status" value="1"/>
</dbReference>
<accession>A0A412AYQ4</accession>
<feature type="transmembrane region" description="Helical" evidence="7">
    <location>
        <begin position="33"/>
        <end position="51"/>
    </location>
</feature>
<dbReference type="AlphaFoldDB" id="A0A412AYQ4"/>
<evidence type="ECO:0000256" key="4">
    <source>
        <dbReference type="ARBA" id="ARBA00022692"/>
    </source>
</evidence>
<evidence type="ECO:0000256" key="7">
    <source>
        <dbReference type="SAM" id="Phobius"/>
    </source>
</evidence>
<proteinExistence type="inferred from homology"/>
<feature type="domain" description="Mechanosensitive ion channel MscS" evidence="8">
    <location>
        <begin position="119"/>
        <end position="185"/>
    </location>
</feature>
<dbReference type="Gene3D" id="1.10.287.1260">
    <property type="match status" value="1"/>
</dbReference>
<keyword evidence="4 7" id="KW-0812">Transmembrane</keyword>
<feature type="domain" description="Mechanosensitive ion channel transmembrane helices 2/3" evidence="10">
    <location>
        <begin position="79"/>
        <end position="118"/>
    </location>
</feature>
<evidence type="ECO:0000313" key="12">
    <source>
        <dbReference type="Proteomes" id="UP000284751"/>
    </source>
</evidence>